<comment type="pathway">
    <text evidence="3">Amino-acid biosynthesis; L-leucine biosynthesis; L-leucine from 3-methyl-2-oxobutanoate: step 4/4.</text>
</comment>
<evidence type="ECO:0000256" key="6">
    <source>
        <dbReference type="ARBA" id="ARBA00048212"/>
    </source>
</evidence>
<dbReference type="Gene3D" id="3.30.470.10">
    <property type="match status" value="1"/>
</dbReference>
<comment type="catalytic activity">
    <reaction evidence="6">
        <text>L-valine + 2-oxoglutarate = 3-methyl-2-oxobutanoate + L-glutamate</text>
        <dbReference type="Rhea" id="RHEA:24813"/>
        <dbReference type="ChEBI" id="CHEBI:11851"/>
        <dbReference type="ChEBI" id="CHEBI:16810"/>
        <dbReference type="ChEBI" id="CHEBI:29985"/>
        <dbReference type="ChEBI" id="CHEBI:57762"/>
        <dbReference type="EC" id="2.6.1.42"/>
    </reaction>
</comment>
<dbReference type="Proteomes" id="UP000522333">
    <property type="component" value="Unassembled WGS sequence"/>
</dbReference>
<comment type="similarity">
    <text evidence="4">Belongs to the class-IV pyridoxal-phosphate-dependent aminotransferase family.</text>
</comment>
<dbReference type="InterPro" id="IPR050571">
    <property type="entry name" value="Class-IV_PLP-Dep_Aminotrnsfr"/>
</dbReference>
<dbReference type="PANTHER" id="PTHR42743:SF11">
    <property type="entry name" value="AMINODEOXYCHORISMATE LYASE"/>
    <property type="match status" value="1"/>
</dbReference>
<comment type="pathway">
    <text evidence="1">Amino-acid biosynthesis; L-isoleucine biosynthesis; L-isoleucine from 2-oxobutanoate: step 4/4.</text>
</comment>
<gene>
    <name evidence="9" type="ORF">HF854_01920</name>
</gene>
<dbReference type="GO" id="GO:0016829">
    <property type="term" value="F:lyase activity"/>
    <property type="evidence" value="ECO:0007669"/>
    <property type="project" value="UniProtKB-KW"/>
</dbReference>
<evidence type="ECO:0000313" key="9">
    <source>
        <dbReference type="EMBL" id="NME51308.1"/>
    </source>
</evidence>
<dbReference type="EC" id="2.6.1.42" evidence="5"/>
<evidence type="ECO:0000256" key="4">
    <source>
        <dbReference type="ARBA" id="ARBA00009320"/>
    </source>
</evidence>
<protein>
    <recommendedName>
        <fullName evidence="5">branched-chain-amino-acid transaminase</fullName>
        <ecNumber evidence="5">2.6.1.42</ecNumber>
    </recommendedName>
</protein>
<comment type="caution">
    <text evidence="9">The sequence shown here is derived from an EMBL/GenBank/DDBJ whole genome shotgun (WGS) entry which is preliminary data.</text>
</comment>
<evidence type="ECO:0000256" key="1">
    <source>
        <dbReference type="ARBA" id="ARBA00004824"/>
    </source>
</evidence>
<dbReference type="InterPro" id="IPR043132">
    <property type="entry name" value="BCAT-like_C"/>
</dbReference>
<dbReference type="InterPro" id="IPR036038">
    <property type="entry name" value="Aminotransferase-like"/>
</dbReference>
<dbReference type="GO" id="GO:0004084">
    <property type="term" value="F:branched-chain-amino-acid transaminase activity"/>
    <property type="evidence" value="ECO:0007669"/>
    <property type="project" value="UniProtKB-EC"/>
</dbReference>
<reference evidence="9 10" key="1">
    <citation type="submission" date="2020-04" db="EMBL/GenBank/DDBJ databases">
        <authorList>
            <person name="Hitch T.C.A."/>
            <person name="Wylensek D."/>
            <person name="Clavel T."/>
        </authorList>
    </citation>
    <scope>NUCLEOTIDE SEQUENCE [LARGE SCALE GENOMIC DNA]</scope>
    <source>
        <strain evidence="9 10">PG-251-APC-1</strain>
    </source>
</reference>
<evidence type="ECO:0000256" key="8">
    <source>
        <dbReference type="ARBA" id="ARBA00049229"/>
    </source>
</evidence>
<evidence type="ECO:0000256" key="5">
    <source>
        <dbReference type="ARBA" id="ARBA00013053"/>
    </source>
</evidence>
<evidence type="ECO:0000256" key="3">
    <source>
        <dbReference type="ARBA" id="ARBA00005072"/>
    </source>
</evidence>
<dbReference type="GO" id="GO:0046394">
    <property type="term" value="P:carboxylic acid biosynthetic process"/>
    <property type="evidence" value="ECO:0007669"/>
    <property type="project" value="UniProtKB-ARBA"/>
</dbReference>
<dbReference type="RefSeq" id="WP_168934764.1">
    <property type="nucleotide sequence ID" value="NZ_JABAFY010000004.1"/>
</dbReference>
<keyword evidence="9" id="KW-0456">Lyase</keyword>
<organism evidence="9 10">
    <name type="scientific">Desulfovibrio piger</name>
    <dbReference type="NCBI Taxonomy" id="901"/>
    <lineage>
        <taxon>Bacteria</taxon>
        <taxon>Pseudomonadati</taxon>
        <taxon>Thermodesulfobacteriota</taxon>
        <taxon>Desulfovibrionia</taxon>
        <taxon>Desulfovibrionales</taxon>
        <taxon>Desulfovibrionaceae</taxon>
        <taxon>Desulfovibrio</taxon>
    </lineage>
</organism>
<comment type="catalytic activity">
    <reaction evidence="7">
        <text>L-isoleucine + 2-oxoglutarate = (S)-3-methyl-2-oxopentanoate + L-glutamate</text>
        <dbReference type="Rhea" id="RHEA:24801"/>
        <dbReference type="ChEBI" id="CHEBI:16810"/>
        <dbReference type="ChEBI" id="CHEBI:29985"/>
        <dbReference type="ChEBI" id="CHEBI:35146"/>
        <dbReference type="ChEBI" id="CHEBI:58045"/>
        <dbReference type="EC" id="2.6.1.42"/>
    </reaction>
</comment>
<proteinExistence type="inferred from homology"/>
<dbReference type="InterPro" id="IPR001544">
    <property type="entry name" value="Aminotrans_IV"/>
</dbReference>
<dbReference type="EMBL" id="JABAFY010000004">
    <property type="protein sequence ID" value="NME51308.1"/>
    <property type="molecule type" value="Genomic_DNA"/>
</dbReference>
<evidence type="ECO:0000313" key="10">
    <source>
        <dbReference type="Proteomes" id="UP000522333"/>
    </source>
</evidence>
<dbReference type="AlphaFoldDB" id="A0A848CAD6"/>
<name>A0A848CAD6_9BACT</name>
<dbReference type="Gene3D" id="3.20.10.10">
    <property type="entry name" value="D-amino Acid Aminotransferase, subunit A, domain 2"/>
    <property type="match status" value="1"/>
</dbReference>
<dbReference type="Pfam" id="PF01063">
    <property type="entry name" value="Aminotran_4"/>
    <property type="match status" value="1"/>
</dbReference>
<comment type="catalytic activity">
    <reaction evidence="8">
        <text>L-leucine + 2-oxoglutarate = 4-methyl-2-oxopentanoate + L-glutamate</text>
        <dbReference type="Rhea" id="RHEA:18321"/>
        <dbReference type="ChEBI" id="CHEBI:16810"/>
        <dbReference type="ChEBI" id="CHEBI:17865"/>
        <dbReference type="ChEBI" id="CHEBI:29985"/>
        <dbReference type="ChEBI" id="CHEBI:57427"/>
        <dbReference type="EC" id="2.6.1.42"/>
    </reaction>
</comment>
<dbReference type="InterPro" id="IPR043131">
    <property type="entry name" value="BCAT-like_N"/>
</dbReference>
<dbReference type="SUPFAM" id="SSF56752">
    <property type="entry name" value="D-aminoacid aminotransferase-like PLP-dependent enzymes"/>
    <property type="match status" value="1"/>
</dbReference>
<accession>A0A848CAD6</accession>
<comment type="pathway">
    <text evidence="2">Amino-acid biosynthesis; L-valine biosynthesis; L-valine from pyruvate: step 4/4.</text>
</comment>
<sequence length="316" mass="34620">MKILDADAWMAALMAAPRPGADKILAFYDARVDAVCRDARCLLLPLDDHMCHRGDALFESLCYREGRIFALEEHLARLRDGSRALSLLPPCSWDELRARILDVARASGTDHGDIRVLVGRGPGGFGVSPEECPQSSLYIVALRKALPTEAFYEKGLTAFASAIPPKQEYLARIKSTNYLPNVFMAAEARQRGMDVAVTFDEDGHLGEAAIANMGIVDAEGRLCCPEGRRILPGTSMLAARKIAPQRLPVVERPIRREEIFTAREMLLFTSASLCVGISHFEGRPIGQGPDAGRPGPVARWLRDALLEHMLATGTPF</sequence>
<dbReference type="PANTHER" id="PTHR42743">
    <property type="entry name" value="AMINO-ACID AMINOTRANSFERASE"/>
    <property type="match status" value="1"/>
</dbReference>
<evidence type="ECO:0000256" key="7">
    <source>
        <dbReference type="ARBA" id="ARBA00048798"/>
    </source>
</evidence>
<evidence type="ECO:0000256" key="2">
    <source>
        <dbReference type="ARBA" id="ARBA00004931"/>
    </source>
</evidence>